<feature type="region of interest" description="Disordered" evidence="5">
    <location>
        <begin position="81"/>
        <end position="121"/>
    </location>
</feature>
<feature type="region of interest" description="Disordered" evidence="5">
    <location>
        <begin position="158"/>
        <end position="205"/>
    </location>
</feature>
<evidence type="ECO:0000256" key="5">
    <source>
        <dbReference type="SAM" id="MobiDB-lite"/>
    </source>
</evidence>
<feature type="region of interest" description="Disordered" evidence="5">
    <location>
        <begin position="36"/>
        <end position="62"/>
    </location>
</feature>
<sequence length="519" mass="59407">MQYYCHLCNSQTLVTRRPELECVVCHSRFIEELDSDSEQDSRTWQSTETDSDSDGGTDSECSELTEQWNTTFATLSNQAETEIANQSDSEELWETESSEESQSVSEEEDEDEERLAEDGSELRQAQVRLLLDSHRTEVERAFQSAVVSEMEVDHRYIDSVTSSDRSTDTDSESSEFSDEEDEEDEEDDDSQEYSESCSLGYLSSNSGAETEAYTDVYVEVESDSEESVRSYPIEWSLEREESNNRIIRLHRLFRWYDSELAAISLRGGNDVYDRIRSFRQPLPRLSLMAEDRTYIPGASELVMVEEEVLQHYPRVNDHLLTMDEVIRSIDEVFADGFNTDDLSSYPRPVPASRKAIEQLKKRKLLSGDPDANIDCAICQDVFGFVLEITQMPCQHEYHDECIYQWLLINGSCPICRFPVNSEYNEIDSAEEAAEVLEETHESRDTVQPSAQVIEMMSVDDIDELEEGVYRIAQSSSTTTPALFRFGQPQVSLPYVGPGVSYPGTWESYEEYTSRMFDVD</sequence>
<evidence type="ECO:0000259" key="6">
    <source>
        <dbReference type="PROSITE" id="PS50089"/>
    </source>
</evidence>
<dbReference type="EMBL" id="JBCLYO010000025">
    <property type="protein sequence ID" value="KAL0078357.1"/>
    <property type="molecule type" value="Genomic_DNA"/>
</dbReference>
<dbReference type="Gene3D" id="3.30.40.10">
    <property type="entry name" value="Zinc/RING finger domain, C3HC4 (zinc finger)"/>
    <property type="match status" value="1"/>
</dbReference>
<organism evidence="7 8">
    <name type="scientific">Phycomyces blakesleeanus</name>
    <dbReference type="NCBI Taxonomy" id="4837"/>
    <lineage>
        <taxon>Eukaryota</taxon>
        <taxon>Fungi</taxon>
        <taxon>Fungi incertae sedis</taxon>
        <taxon>Mucoromycota</taxon>
        <taxon>Mucoromycotina</taxon>
        <taxon>Mucoromycetes</taxon>
        <taxon>Mucorales</taxon>
        <taxon>Phycomycetaceae</taxon>
        <taxon>Phycomyces</taxon>
    </lineage>
</organism>
<feature type="domain" description="RING-type" evidence="6">
    <location>
        <begin position="375"/>
        <end position="416"/>
    </location>
</feature>
<dbReference type="PROSITE" id="PS50089">
    <property type="entry name" value="ZF_RING_2"/>
    <property type="match status" value="1"/>
</dbReference>
<evidence type="ECO:0000256" key="2">
    <source>
        <dbReference type="ARBA" id="ARBA00022771"/>
    </source>
</evidence>
<feature type="compositionally biased region" description="Acidic residues" evidence="5">
    <location>
        <begin position="88"/>
        <end position="115"/>
    </location>
</feature>
<gene>
    <name evidence="7" type="ORF">J3Q64DRAFT_1765991</name>
</gene>
<accession>A0ABR3AN45</accession>
<keyword evidence="2 4" id="KW-0863">Zinc-finger</keyword>
<evidence type="ECO:0000313" key="8">
    <source>
        <dbReference type="Proteomes" id="UP001448207"/>
    </source>
</evidence>
<dbReference type="PANTHER" id="PTHR45931:SF3">
    <property type="entry name" value="RING ZINC FINGER-CONTAINING PROTEIN"/>
    <property type="match status" value="1"/>
</dbReference>
<reference evidence="7 8" key="1">
    <citation type="submission" date="2024-04" db="EMBL/GenBank/DDBJ databases">
        <title>Symmetric and asymmetric DNA N6-adenine methylation regulates different biological responses in Mucorales.</title>
        <authorList>
            <consortium name="Lawrence Berkeley National Laboratory"/>
            <person name="Lax C."/>
            <person name="Mondo S.J."/>
            <person name="Osorio-Concepcion M."/>
            <person name="Muszewska A."/>
            <person name="Corrochano-Luque M."/>
            <person name="Gutierrez G."/>
            <person name="Riley R."/>
            <person name="Lipzen A."/>
            <person name="Guo J."/>
            <person name="Hundley H."/>
            <person name="Amirebrahimi M."/>
            <person name="Ng V."/>
            <person name="Lorenzo-Gutierrez D."/>
            <person name="Binder U."/>
            <person name="Yang J."/>
            <person name="Song Y."/>
            <person name="Canovas D."/>
            <person name="Navarro E."/>
            <person name="Freitag M."/>
            <person name="Gabaldon T."/>
            <person name="Grigoriev I.V."/>
            <person name="Corrochano L.M."/>
            <person name="Nicolas F.E."/>
            <person name="Garre V."/>
        </authorList>
    </citation>
    <scope>NUCLEOTIDE SEQUENCE [LARGE SCALE GENOMIC DNA]</scope>
    <source>
        <strain evidence="7 8">L51</strain>
    </source>
</reference>
<evidence type="ECO:0000256" key="4">
    <source>
        <dbReference type="PROSITE-ProRule" id="PRU00175"/>
    </source>
</evidence>
<name>A0ABR3AN45_PHYBL</name>
<dbReference type="PANTHER" id="PTHR45931">
    <property type="entry name" value="SI:CH211-59O9.10"/>
    <property type="match status" value="1"/>
</dbReference>
<feature type="compositionally biased region" description="Acidic residues" evidence="5">
    <location>
        <begin position="169"/>
        <end position="192"/>
    </location>
</feature>
<protein>
    <recommendedName>
        <fullName evidence="6">RING-type domain-containing protein</fullName>
    </recommendedName>
</protein>
<dbReference type="InterPro" id="IPR051834">
    <property type="entry name" value="RING_finger_E3_ligase"/>
</dbReference>
<dbReference type="SMART" id="SM00184">
    <property type="entry name" value="RING"/>
    <property type="match status" value="1"/>
</dbReference>
<dbReference type="SUPFAM" id="SSF57850">
    <property type="entry name" value="RING/U-box"/>
    <property type="match status" value="1"/>
</dbReference>
<dbReference type="InterPro" id="IPR001841">
    <property type="entry name" value="Znf_RING"/>
</dbReference>
<keyword evidence="3" id="KW-0862">Zinc</keyword>
<keyword evidence="1" id="KW-0479">Metal-binding</keyword>
<evidence type="ECO:0000313" key="7">
    <source>
        <dbReference type="EMBL" id="KAL0078357.1"/>
    </source>
</evidence>
<proteinExistence type="predicted"/>
<comment type="caution">
    <text evidence="7">The sequence shown here is derived from an EMBL/GenBank/DDBJ whole genome shotgun (WGS) entry which is preliminary data.</text>
</comment>
<dbReference type="Pfam" id="PF13639">
    <property type="entry name" value="zf-RING_2"/>
    <property type="match status" value="1"/>
</dbReference>
<feature type="compositionally biased region" description="Acidic residues" evidence="5">
    <location>
        <begin position="49"/>
        <end position="62"/>
    </location>
</feature>
<dbReference type="InterPro" id="IPR013083">
    <property type="entry name" value="Znf_RING/FYVE/PHD"/>
</dbReference>
<keyword evidence="8" id="KW-1185">Reference proteome</keyword>
<evidence type="ECO:0000256" key="1">
    <source>
        <dbReference type="ARBA" id="ARBA00022723"/>
    </source>
</evidence>
<dbReference type="Proteomes" id="UP001448207">
    <property type="component" value="Unassembled WGS sequence"/>
</dbReference>
<evidence type="ECO:0000256" key="3">
    <source>
        <dbReference type="ARBA" id="ARBA00022833"/>
    </source>
</evidence>